<dbReference type="eggNOG" id="KOG1721">
    <property type="taxonomic scope" value="Eukaryota"/>
</dbReference>
<dbReference type="GO" id="GO:0003677">
    <property type="term" value="F:DNA binding"/>
    <property type="evidence" value="ECO:0007669"/>
    <property type="project" value="UniProtKB-KW"/>
</dbReference>
<evidence type="ECO:0000256" key="8">
    <source>
        <dbReference type="ARBA" id="ARBA00023015"/>
    </source>
</evidence>
<name>H3AIL1_LATCH</name>
<sequence>FWQVVEDYAGRWQVPLPQLQVLHTALCCFTKATAFFPGECEHVQNVLSRLALSFFELLLFFGKDEFFEAPLKDIVASVQECRTCLQSYQNVDLESVTEAIQSGGPWESPLLQAIMKKQLEDQEVVNEYLSSENPVFFEFRLRYLIACERIPEAMALSKYCVNHRDVGRNLYFLQAYLTCLFKSSLTDQLLVEIVQISRVDCRDAVEIICNVEREKNGLALFLCKAFLLQQLQRGEMYCIWDRMILWKECKVKSSRRKRQDLHSSVQMQRYCSIVKSIFTSCVFLQVGDEGLQFCVEICGCAIQMDLHDDPNTKCLIFKTIAYLLPNDFDICRTCALSVFCLDPSVDSYYTVERLYKLPEQDYVEHFGPVKNHIRFELLQILKRGLLFDPEFWNFTMIKRNCVMLLGDKAAAILLRDPAQEERPSPGDPPNLTNGEKPHACNSSTKIKSPDNSKNPTANIGEPKLDHANVPRHRCVLCNRNFLGGHIVRHAQTHQKKGIFSCVICTRKFRHRGLMIKHLKNHIRKMQRSQLAAQDTVKDSSQDLSNSCESCTPVENGASDGAADSAVVTPLESNSDQHNNLDHLSDCGESQNHIDNSIKPSENSNHSSTLNNVGSSFLHKVNGSLGSQKETDAIDQNVNFRCPAQGCWRVFRKKGFLNKHARKAHPSDLNVQEHIMKSNKGKCRFCQRIFSNSQHFIDHLNRHTYPKVYFCLHHNCNQKFKLVTELTDHIKSHETFQARCSFKGCCALFEKLPLLYEHEAQHYVDGASVVSVEGSKVNHLESKPEPKLVDLQSKNSTASEKEAVELPVPTWKAKKDLVEPKTYIQSADRKLNVTPNGSEDSPVSHVSSSVDQTIPNPQPESQDCSITGDHLVNGHSELIDSSVFDGASENSATAQVTENLTVSQTTDDLSDTDNVTLVSKKRPKPNPKEEVTSYGIIRKKPYVRPAPSTYLDERYISMPKRRKTSGNKVDITSVEDTNSKGAAKFRCGNCFTNYSNSQALEEHLAQKKCRTLFGFDSDDESAW</sequence>
<feature type="region of interest" description="Disordered" evidence="13">
    <location>
        <begin position="780"/>
        <end position="801"/>
    </location>
</feature>
<feature type="domain" description="C2H2-type" evidence="14">
    <location>
        <begin position="639"/>
        <end position="669"/>
    </location>
</feature>
<dbReference type="PROSITE" id="PS00028">
    <property type="entry name" value="ZINC_FINGER_C2H2_1"/>
    <property type="match status" value="4"/>
</dbReference>
<keyword evidence="16" id="KW-1185">Reference proteome</keyword>
<protein>
    <submittedName>
        <fullName evidence="15">Zinc finger protein 654</fullName>
    </submittedName>
</protein>
<dbReference type="EMBL" id="AFYH01199414">
    <property type="status" value="NOT_ANNOTATED_CDS"/>
    <property type="molecule type" value="Genomic_DNA"/>
</dbReference>
<evidence type="ECO:0000313" key="15">
    <source>
        <dbReference type="Ensembl" id="ENSLACP00000009482.1"/>
    </source>
</evidence>
<feature type="region of interest" description="Disordered" evidence="13">
    <location>
        <begin position="827"/>
        <end position="862"/>
    </location>
</feature>
<dbReference type="EMBL" id="AFYH01199411">
    <property type="status" value="NOT_ANNOTATED_CDS"/>
    <property type="molecule type" value="Genomic_DNA"/>
</dbReference>
<dbReference type="Pfam" id="PF00096">
    <property type="entry name" value="zf-C2H2"/>
    <property type="match status" value="1"/>
</dbReference>
<dbReference type="EMBL" id="AFYH01199413">
    <property type="status" value="NOT_ANNOTATED_CDS"/>
    <property type="molecule type" value="Genomic_DNA"/>
</dbReference>
<keyword evidence="3" id="KW-0597">Phosphoprotein</keyword>
<feature type="domain" description="C2H2-type" evidence="14">
    <location>
        <begin position="708"/>
        <end position="737"/>
    </location>
</feature>
<feature type="domain" description="C2H2-type" evidence="14">
    <location>
        <begin position="680"/>
        <end position="707"/>
    </location>
</feature>
<reference evidence="15" key="3">
    <citation type="submission" date="2025-09" db="UniProtKB">
        <authorList>
            <consortium name="Ensembl"/>
        </authorList>
    </citation>
    <scope>IDENTIFICATION</scope>
</reference>
<dbReference type="Gene3D" id="3.30.160.60">
    <property type="entry name" value="Classic Zinc Finger"/>
    <property type="match status" value="2"/>
</dbReference>
<dbReference type="Pfam" id="PF25420">
    <property type="entry name" value="zf-C2H2_ZN292"/>
    <property type="match status" value="1"/>
</dbReference>
<dbReference type="EMBL" id="AFYH01199412">
    <property type="status" value="NOT_ANNOTATED_CDS"/>
    <property type="molecule type" value="Genomic_DNA"/>
</dbReference>
<dbReference type="PANTHER" id="PTHR15507">
    <property type="entry name" value="ZINC FINGER PROTEIN RLF"/>
    <property type="match status" value="1"/>
</dbReference>
<feature type="compositionally biased region" description="Low complexity" evidence="13">
    <location>
        <begin position="837"/>
        <end position="849"/>
    </location>
</feature>
<evidence type="ECO:0000256" key="12">
    <source>
        <dbReference type="PROSITE-ProRule" id="PRU00042"/>
    </source>
</evidence>
<proteinExistence type="inferred from homology"/>
<keyword evidence="10" id="KW-0804">Transcription</keyword>
<dbReference type="InterPro" id="IPR052251">
    <property type="entry name" value="GH-ZnFinger_Regulators"/>
</dbReference>
<keyword evidence="9" id="KW-0238">DNA-binding</keyword>
<feature type="compositionally biased region" description="Polar residues" evidence="13">
    <location>
        <begin position="587"/>
        <end position="609"/>
    </location>
</feature>
<dbReference type="EMBL" id="AFYH01199410">
    <property type="status" value="NOT_ANNOTATED_CDS"/>
    <property type="molecule type" value="Genomic_DNA"/>
</dbReference>
<dbReference type="HOGENOM" id="CLU_001664_0_0_1"/>
<dbReference type="OMA" id="VDQCYHL"/>
<dbReference type="EMBL" id="AFYH01199409">
    <property type="status" value="NOT_ANNOTATED_CDS"/>
    <property type="molecule type" value="Genomic_DNA"/>
</dbReference>
<keyword evidence="6 12" id="KW-0863">Zinc-finger</keyword>
<dbReference type="Proteomes" id="UP000008672">
    <property type="component" value="Unassembled WGS sequence"/>
</dbReference>
<dbReference type="SMART" id="SM00355">
    <property type="entry name" value="ZnF_C2H2"/>
    <property type="match status" value="7"/>
</dbReference>
<feature type="region of interest" description="Disordered" evidence="13">
    <location>
        <begin position="571"/>
        <end position="609"/>
    </location>
</feature>
<dbReference type="PANTHER" id="PTHR15507:SF16">
    <property type="entry name" value="ZINC FINGER PROTEIN 654"/>
    <property type="match status" value="1"/>
</dbReference>
<reference evidence="15" key="2">
    <citation type="submission" date="2025-08" db="UniProtKB">
        <authorList>
            <consortium name="Ensembl"/>
        </authorList>
    </citation>
    <scope>IDENTIFICATION</scope>
</reference>
<evidence type="ECO:0000256" key="10">
    <source>
        <dbReference type="ARBA" id="ARBA00023163"/>
    </source>
</evidence>
<dbReference type="Pfam" id="PF25580">
    <property type="entry name" value="TPR_Rlf"/>
    <property type="match status" value="1"/>
</dbReference>
<feature type="domain" description="C2H2-type" evidence="14">
    <location>
        <begin position="499"/>
        <end position="526"/>
    </location>
</feature>
<evidence type="ECO:0000259" key="14">
    <source>
        <dbReference type="PROSITE" id="PS50157"/>
    </source>
</evidence>
<organism evidence="15 16">
    <name type="scientific">Latimeria chalumnae</name>
    <name type="common">Coelacanth</name>
    <dbReference type="NCBI Taxonomy" id="7897"/>
    <lineage>
        <taxon>Eukaryota</taxon>
        <taxon>Metazoa</taxon>
        <taxon>Chordata</taxon>
        <taxon>Craniata</taxon>
        <taxon>Vertebrata</taxon>
        <taxon>Euteleostomi</taxon>
        <taxon>Coelacanthiformes</taxon>
        <taxon>Coelacanthidae</taxon>
        <taxon>Latimeria</taxon>
    </lineage>
</organism>
<dbReference type="FunCoup" id="H3AIL1">
    <property type="interactions" value="1921"/>
</dbReference>
<evidence type="ECO:0000256" key="5">
    <source>
        <dbReference type="ARBA" id="ARBA00022737"/>
    </source>
</evidence>
<keyword evidence="11" id="KW-0539">Nucleus</keyword>
<dbReference type="AlphaFoldDB" id="H3AIL1"/>
<dbReference type="STRING" id="7897.ENSLACP00000009482"/>
<keyword evidence="8" id="KW-0805">Transcription regulation</keyword>
<feature type="compositionally biased region" description="Polar residues" evidence="13">
    <location>
        <begin position="850"/>
        <end position="862"/>
    </location>
</feature>
<evidence type="ECO:0000256" key="6">
    <source>
        <dbReference type="ARBA" id="ARBA00022771"/>
    </source>
</evidence>
<dbReference type="EMBL" id="AFYH01199407">
    <property type="status" value="NOT_ANNOTATED_CDS"/>
    <property type="molecule type" value="Genomic_DNA"/>
</dbReference>
<comment type="subcellular location">
    <subcellularLocation>
        <location evidence="1">Nucleus</location>
    </subcellularLocation>
</comment>
<evidence type="ECO:0000256" key="2">
    <source>
        <dbReference type="ARBA" id="ARBA00006991"/>
    </source>
</evidence>
<evidence type="ECO:0000256" key="4">
    <source>
        <dbReference type="ARBA" id="ARBA00022723"/>
    </source>
</evidence>
<evidence type="ECO:0000256" key="7">
    <source>
        <dbReference type="ARBA" id="ARBA00022833"/>
    </source>
</evidence>
<evidence type="ECO:0000256" key="9">
    <source>
        <dbReference type="ARBA" id="ARBA00023125"/>
    </source>
</evidence>
<reference evidence="16" key="1">
    <citation type="submission" date="2011-08" db="EMBL/GenBank/DDBJ databases">
        <title>The draft genome of Latimeria chalumnae.</title>
        <authorList>
            <person name="Di Palma F."/>
            <person name="Alfoldi J."/>
            <person name="Johnson J."/>
            <person name="Berlin A."/>
            <person name="Gnerre S."/>
            <person name="Jaffe D."/>
            <person name="MacCallum I."/>
            <person name="Young S."/>
            <person name="Walker B.J."/>
            <person name="Lander E."/>
            <person name="Lindblad-Toh K."/>
        </authorList>
    </citation>
    <scope>NUCLEOTIDE SEQUENCE [LARGE SCALE GENOMIC DNA]</scope>
    <source>
        <strain evidence="16">Wild caught</strain>
    </source>
</reference>
<dbReference type="GO" id="GO:0000981">
    <property type="term" value="F:DNA-binding transcription factor activity, RNA polymerase II-specific"/>
    <property type="evidence" value="ECO:0007669"/>
    <property type="project" value="TreeGrafter"/>
</dbReference>
<evidence type="ECO:0000313" key="16">
    <source>
        <dbReference type="Proteomes" id="UP000008672"/>
    </source>
</evidence>
<gene>
    <name evidence="15" type="primary">ZNF654</name>
</gene>
<keyword evidence="5" id="KW-0677">Repeat</keyword>
<evidence type="ECO:0000256" key="13">
    <source>
        <dbReference type="SAM" id="MobiDB-lite"/>
    </source>
</evidence>
<feature type="region of interest" description="Disordered" evidence="13">
    <location>
        <begin position="417"/>
        <end position="464"/>
    </location>
</feature>
<dbReference type="EMBL" id="AFYH01199408">
    <property type="status" value="NOT_ANNOTATED_CDS"/>
    <property type="molecule type" value="Genomic_DNA"/>
</dbReference>
<keyword evidence="7" id="KW-0862">Zinc</keyword>
<accession>H3AIL1</accession>
<feature type="compositionally biased region" description="Polar residues" evidence="13">
    <location>
        <begin position="440"/>
        <end position="457"/>
    </location>
</feature>
<dbReference type="GeneTree" id="ENSGT00950000183034"/>
<dbReference type="GO" id="GO:0005634">
    <property type="term" value="C:nucleus"/>
    <property type="evidence" value="ECO:0007669"/>
    <property type="project" value="UniProtKB-SubCell"/>
</dbReference>
<dbReference type="PROSITE" id="PS50157">
    <property type="entry name" value="ZINC_FINGER_C2H2_2"/>
    <property type="match status" value="4"/>
</dbReference>
<keyword evidence="4" id="KW-0479">Metal-binding</keyword>
<dbReference type="InParanoid" id="H3AIL1"/>
<evidence type="ECO:0000256" key="3">
    <source>
        <dbReference type="ARBA" id="ARBA00022553"/>
    </source>
</evidence>
<evidence type="ECO:0000256" key="1">
    <source>
        <dbReference type="ARBA" id="ARBA00004123"/>
    </source>
</evidence>
<dbReference type="InterPro" id="IPR013087">
    <property type="entry name" value="Znf_C2H2_type"/>
</dbReference>
<dbReference type="GO" id="GO:0008270">
    <property type="term" value="F:zinc ion binding"/>
    <property type="evidence" value="ECO:0007669"/>
    <property type="project" value="UniProtKB-KW"/>
</dbReference>
<comment type="similarity">
    <text evidence="2">Belongs to the krueppel C2H2-type zinc-finger protein family.</text>
</comment>
<dbReference type="InterPro" id="IPR057986">
    <property type="entry name" value="TPR_Rlf/292/654"/>
</dbReference>
<evidence type="ECO:0000256" key="11">
    <source>
        <dbReference type="ARBA" id="ARBA00023242"/>
    </source>
</evidence>
<dbReference type="Bgee" id="ENSLACG00000008363">
    <property type="expression patterns" value="Expressed in chordate pharynx and 6 other cell types or tissues"/>
</dbReference>
<dbReference type="Ensembl" id="ENSLACT00000009554.1">
    <property type="protein sequence ID" value="ENSLACP00000009482.1"/>
    <property type="gene ID" value="ENSLACG00000008363.1"/>
</dbReference>